<evidence type="ECO:0000313" key="9">
    <source>
        <dbReference type="EMBL" id="ELU07972.1"/>
    </source>
</evidence>
<dbReference type="PROSITE" id="PS01359">
    <property type="entry name" value="ZF_PHD_1"/>
    <property type="match status" value="2"/>
</dbReference>
<keyword evidence="3" id="KW-0862">Zinc</keyword>
<organism evidence="9">
    <name type="scientific">Capitella teleta</name>
    <name type="common">Polychaete worm</name>
    <dbReference type="NCBI Taxonomy" id="283909"/>
    <lineage>
        <taxon>Eukaryota</taxon>
        <taxon>Metazoa</taxon>
        <taxon>Spiralia</taxon>
        <taxon>Lophotrochozoa</taxon>
        <taxon>Annelida</taxon>
        <taxon>Polychaeta</taxon>
        <taxon>Sedentaria</taxon>
        <taxon>Scolecida</taxon>
        <taxon>Capitellidae</taxon>
        <taxon>Capitella</taxon>
    </lineage>
</organism>
<dbReference type="EnsemblMetazoa" id="CapteT225801">
    <property type="protein sequence ID" value="CapteP225801"/>
    <property type="gene ID" value="CapteG225801"/>
</dbReference>
<evidence type="ECO:0000256" key="4">
    <source>
        <dbReference type="PROSITE-ProRule" id="PRU00146"/>
    </source>
</evidence>
<dbReference type="OrthoDB" id="6287393at2759"/>
<evidence type="ECO:0000259" key="8">
    <source>
        <dbReference type="PROSITE" id="PS51805"/>
    </source>
</evidence>
<reference evidence="10" key="3">
    <citation type="submission" date="2015-06" db="UniProtKB">
        <authorList>
            <consortium name="EnsemblMetazoa"/>
        </authorList>
    </citation>
    <scope>IDENTIFICATION</scope>
</reference>
<dbReference type="Pfam" id="PF13832">
    <property type="entry name" value="zf-HC5HC2H_2"/>
    <property type="match status" value="1"/>
</dbReference>
<evidence type="ECO:0000256" key="5">
    <source>
        <dbReference type="SAM" id="Coils"/>
    </source>
</evidence>
<dbReference type="Gene3D" id="3.30.40.10">
    <property type="entry name" value="Zinc/RING finger domain, C3HC4 (zinc finger)"/>
    <property type="match status" value="3"/>
</dbReference>
<feature type="region of interest" description="Disordered" evidence="6">
    <location>
        <begin position="836"/>
        <end position="872"/>
    </location>
</feature>
<feature type="domain" description="PHD-type" evidence="8">
    <location>
        <begin position="217"/>
        <end position="334"/>
    </location>
</feature>
<evidence type="ECO:0008006" key="12">
    <source>
        <dbReference type="Google" id="ProtNLM"/>
    </source>
</evidence>
<feature type="compositionally biased region" description="Acidic residues" evidence="6">
    <location>
        <begin position="87"/>
        <end position="116"/>
    </location>
</feature>
<feature type="domain" description="PHD-type" evidence="7">
    <location>
        <begin position="752"/>
        <end position="805"/>
    </location>
</feature>
<dbReference type="SMART" id="SM00249">
    <property type="entry name" value="PHD"/>
    <property type="match status" value="4"/>
</dbReference>
<feature type="region of interest" description="Disordered" evidence="6">
    <location>
        <begin position="711"/>
        <end position="738"/>
    </location>
</feature>
<dbReference type="CDD" id="cd15562">
    <property type="entry name" value="PHD2_PHF14"/>
    <property type="match status" value="1"/>
</dbReference>
<feature type="domain" description="PHD-type" evidence="7">
    <location>
        <begin position="580"/>
        <end position="634"/>
    </location>
</feature>
<sequence>MDEDEGNPNVNFLYKTMLLTVTSQTSITGLCCKGFLRDLNVTTVERDPRKRRVKPVSHHLLQLDFMGDSSDDSDFNADGHKGSDSESIGDENSDNDDGKSDEEEEEEGEEEEEEEKVEEKDESSCGVTDQGTDVADYTPAYSVPPNKFKVLVCCVCLGDSSNSCLSGEANEIVECDGCQINVHEGCYGITESQSVASTISSASTEPWFCDSCKAGVKPHCELCPNSGGIYKETDTGRWVHLVCALYIPGVAFADVDRLSPVTLFEMAHTKWGSKECSFCEDDRFSATGVCISCDAGMCRNFFHVTCAQREGLLSEASPDEDIADPFYAYCKQHVDKSMMKYKRRNYLAVQSNVRAKREQEKMDVSEDDSAHSDKLRVQRKLNRHRQKYLAAKQTRPSAWVPPEKVARMLHSNPFALKQLTRKAQLMGVNTQAQSSAKDVSKKWHIAPAFTADFVSYFLGLSSKRLLTKLLTQPKRLDRDSRIRRMRKEQKELELQQKTRQKQEKDLRIKYDKLSQELENVKKSTEILRDTGQELYSVLQDLAQKPIPLPEVFLCRNLYSSSSSSAKTKINTPLSPTNSVIHSCGLCAQTNDQHLLAKCDKCRLHYHLGCLDPPLSRMPKKTKQFGWQCSECAKSHSDSESEIVTEELNAPRRLRDVASIREPNKYMPFITDKHRRIKRSKKPVRLKKEACDPVVTISEEAVLTGIAPPLNISPSSIPKKPRRKKKKILTSANDLPKSPPVKRLKVKKELDMRTDCCVCNESGDNGCLVRCDECSLCFHFRCLDPPCKKSPKVRGYGWVCSVCRSSEEDEEEDEPQLSIRSAKTRHSFVDRRNYIDEDVMPELKQEIPPATEATSPRLPPTLSPKRPQVHVID</sequence>
<dbReference type="EMBL" id="AMQN01006894">
    <property type="status" value="NOT_ANNOTATED_CDS"/>
    <property type="molecule type" value="Genomic_DNA"/>
</dbReference>
<evidence type="ECO:0000259" key="7">
    <source>
        <dbReference type="PROSITE" id="PS50016"/>
    </source>
</evidence>
<feature type="compositionally biased region" description="Basic residues" evidence="6">
    <location>
        <begin position="718"/>
        <end position="727"/>
    </location>
</feature>
<keyword evidence="11" id="KW-1185">Reference proteome</keyword>
<reference evidence="11" key="1">
    <citation type="submission" date="2012-12" db="EMBL/GenBank/DDBJ databases">
        <authorList>
            <person name="Hellsten U."/>
            <person name="Grimwood J."/>
            <person name="Chapman J.A."/>
            <person name="Shapiro H."/>
            <person name="Aerts A."/>
            <person name="Otillar R.P."/>
            <person name="Terry A.Y."/>
            <person name="Boore J.L."/>
            <person name="Simakov O."/>
            <person name="Marletaz F."/>
            <person name="Cho S.-J."/>
            <person name="Edsinger-Gonzales E."/>
            <person name="Havlak P."/>
            <person name="Kuo D.-H."/>
            <person name="Larsson T."/>
            <person name="Lv J."/>
            <person name="Arendt D."/>
            <person name="Savage R."/>
            <person name="Osoegawa K."/>
            <person name="de Jong P."/>
            <person name="Lindberg D.R."/>
            <person name="Seaver E.C."/>
            <person name="Weisblat D.A."/>
            <person name="Putnam N.H."/>
            <person name="Grigoriev I.V."/>
            <person name="Rokhsar D.S."/>
        </authorList>
    </citation>
    <scope>NUCLEOTIDE SEQUENCE</scope>
    <source>
        <strain evidence="11">I ESC-2004</strain>
    </source>
</reference>
<dbReference type="AlphaFoldDB" id="R7UVJ3"/>
<evidence type="ECO:0000256" key="3">
    <source>
        <dbReference type="ARBA" id="ARBA00022833"/>
    </source>
</evidence>
<dbReference type="PANTHER" id="PTHR13793">
    <property type="entry name" value="PHD FINGER PROTEINS"/>
    <property type="match status" value="1"/>
</dbReference>
<dbReference type="HOGENOM" id="CLU_006506_1_0_1"/>
<feature type="coiled-coil region" evidence="5">
    <location>
        <begin position="482"/>
        <end position="530"/>
    </location>
</feature>
<dbReference type="OMA" id="RIKVIVC"/>
<dbReference type="CDD" id="cd15563">
    <property type="entry name" value="PHD3_PHF14"/>
    <property type="match status" value="1"/>
</dbReference>
<evidence type="ECO:0000256" key="2">
    <source>
        <dbReference type="ARBA" id="ARBA00022771"/>
    </source>
</evidence>
<gene>
    <name evidence="9" type="ORF">CAPTEDRAFT_225801</name>
</gene>
<dbReference type="PROSITE" id="PS50016">
    <property type="entry name" value="ZF_PHD_2"/>
    <property type="match status" value="3"/>
</dbReference>
<keyword evidence="1" id="KW-0479">Metal-binding</keyword>
<dbReference type="InterPro" id="IPR013083">
    <property type="entry name" value="Znf_RING/FYVE/PHD"/>
</dbReference>
<dbReference type="CDD" id="cd15561">
    <property type="entry name" value="PHD1_PHF14"/>
    <property type="match status" value="1"/>
</dbReference>
<dbReference type="STRING" id="283909.R7UVJ3"/>
<dbReference type="FunCoup" id="R7UVJ3">
    <property type="interactions" value="1894"/>
</dbReference>
<keyword evidence="2 4" id="KW-0863">Zinc-finger</keyword>
<dbReference type="InterPro" id="IPR050701">
    <property type="entry name" value="Histone_Mod_Regulator"/>
</dbReference>
<dbReference type="EMBL" id="KB299468">
    <property type="protein sequence ID" value="ELU07972.1"/>
    <property type="molecule type" value="Genomic_DNA"/>
</dbReference>
<dbReference type="Proteomes" id="UP000014760">
    <property type="component" value="Unassembled WGS sequence"/>
</dbReference>
<proteinExistence type="predicted"/>
<dbReference type="Gene3D" id="2.30.30.1150">
    <property type="match status" value="1"/>
</dbReference>
<evidence type="ECO:0000313" key="11">
    <source>
        <dbReference type="Proteomes" id="UP000014760"/>
    </source>
</evidence>
<dbReference type="PANTHER" id="PTHR13793:SF150">
    <property type="entry name" value="PHD FINGER PROTEIN 14"/>
    <property type="match status" value="1"/>
</dbReference>
<dbReference type="InterPro" id="IPR019786">
    <property type="entry name" value="Zinc_finger_PHD-type_CS"/>
</dbReference>
<reference evidence="9 11" key="2">
    <citation type="journal article" date="2013" name="Nature">
        <title>Insights into bilaterian evolution from three spiralian genomes.</title>
        <authorList>
            <person name="Simakov O."/>
            <person name="Marletaz F."/>
            <person name="Cho S.J."/>
            <person name="Edsinger-Gonzales E."/>
            <person name="Havlak P."/>
            <person name="Hellsten U."/>
            <person name="Kuo D.H."/>
            <person name="Larsson T."/>
            <person name="Lv J."/>
            <person name="Arendt D."/>
            <person name="Savage R."/>
            <person name="Osoegawa K."/>
            <person name="de Jong P."/>
            <person name="Grimwood J."/>
            <person name="Chapman J.A."/>
            <person name="Shapiro H."/>
            <person name="Aerts A."/>
            <person name="Otillar R.P."/>
            <person name="Terry A.Y."/>
            <person name="Boore J.L."/>
            <person name="Grigoriev I.V."/>
            <person name="Lindberg D.R."/>
            <person name="Seaver E.C."/>
            <person name="Weisblat D.A."/>
            <person name="Putnam N.H."/>
            <person name="Rokhsar D.S."/>
        </authorList>
    </citation>
    <scope>NUCLEOTIDE SEQUENCE</scope>
    <source>
        <strain evidence="9 11">I ESC-2004</strain>
    </source>
</reference>
<feature type="domain" description="PHD-type" evidence="7">
    <location>
        <begin position="150"/>
        <end position="215"/>
    </location>
</feature>
<feature type="region of interest" description="Disordered" evidence="6">
    <location>
        <begin position="64"/>
        <end position="139"/>
    </location>
</feature>
<keyword evidence="5" id="KW-0175">Coiled coil</keyword>
<dbReference type="SUPFAM" id="SSF57903">
    <property type="entry name" value="FYVE/PHD zinc finger"/>
    <property type="match status" value="3"/>
</dbReference>
<dbReference type="InterPro" id="IPR034732">
    <property type="entry name" value="EPHD"/>
</dbReference>
<dbReference type="InterPro" id="IPR019787">
    <property type="entry name" value="Znf_PHD-finger"/>
</dbReference>
<dbReference type="Pfam" id="PF00628">
    <property type="entry name" value="PHD"/>
    <property type="match status" value="2"/>
</dbReference>
<dbReference type="GO" id="GO:0006357">
    <property type="term" value="P:regulation of transcription by RNA polymerase II"/>
    <property type="evidence" value="ECO:0007669"/>
    <property type="project" value="TreeGrafter"/>
</dbReference>
<dbReference type="GO" id="GO:0008270">
    <property type="term" value="F:zinc ion binding"/>
    <property type="evidence" value="ECO:0007669"/>
    <property type="project" value="UniProtKB-KW"/>
</dbReference>
<accession>R7UVJ3</accession>
<name>R7UVJ3_CAPTE</name>
<evidence type="ECO:0000256" key="1">
    <source>
        <dbReference type="ARBA" id="ARBA00022723"/>
    </source>
</evidence>
<dbReference type="InterPro" id="IPR001965">
    <property type="entry name" value="Znf_PHD"/>
</dbReference>
<protein>
    <recommendedName>
        <fullName evidence="12">PHD finger protein 14</fullName>
    </recommendedName>
</protein>
<evidence type="ECO:0000256" key="6">
    <source>
        <dbReference type="SAM" id="MobiDB-lite"/>
    </source>
</evidence>
<dbReference type="InterPro" id="IPR011011">
    <property type="entry name" value="Znf_FYVE_PHD"/>
</dbReference>
<dbReference type="CDD" id="cd15674">
    <property type="entry name" value="ePHD_PHF14"/>
    <property type="match status" value="1"/>
</dbReference>
<evidence type="ECO:0000313" key="10">
    <source>
        <dbReference type="EnsemblMetazoa" id="CapteP225801"/>
    </source>
</evidence>
<dbReference type="PROSITE" id="PS51805">
    <property type="entry name" value="EPHD"/>
    <property type="match status" value="1"/>
</dbReference>